<dbReference type="InterPro" id="IPR001347">
    <property type="entry name" value="SIS_dom"/>
</dbReference>
<dbReference type="AlphaFoldDB" id="A0A430A5B5"/>
<dbReference type="Pfam" id="PF01418">
    <property type="entry name" value="HTH_6"/>
    <property type="match status" value="1"/>
</dbReference>
<evidence type="ECO:0000259" key="4">
    <source>
        <dbReference type="PROSITE" id="PS51071"/>
    </source>
</evidence>
<dbReference type="PROSITE" id="PS51071">
    <property type="entry name" value="HTH_RPIR"/>
    <property type="match status" value="1"/>
</dbReference>
<dbReference type="InterPro" id="IPR009057">
    <property type="entry name" value="Homeodomain-like_sf"/>
</dbReference>
<evidence type="ECO:0000259" key="5">
    <source>
        <dbReference type="PROSITE" id="PS51464"/>
    </source>
</evidence>
<keyword evidence="2" id="KW-0238">DNA-binding</keyword>
<dbReference type="SUPFAM" id="SSF46689">
    <property type="entry name" value="Homeodomain-like"/>
    <property type="match status" value="1"/>
</dbReference>
<dbReference type="InterPro" id="IPR035472">
    <property type="entry name" value="RpiR-like_SIS"/>
</dbReference>
<dbReference type="PANTHER" id="PTHR30514:SF10">
    <property type="entry name" value="MURR_RPIR FAMILY TRANSCRIPTIONAL REGULATOR"/>
    <property type="match status" value="1"/>
</dbReference>
<dbReference type="GO" id="GO:0003677">
    <property type="term" value="F:DNA binding"/>
    <property type="evidence" value="ECO:0007669"/>
    <property type="project" value="UniProtKB-KW"/>
</dbReference>
<dbReference type="GO" id="GO:0097367">
    <property type="term" value="F:carbohydrate derivative binding"/>
    <property type="evidence" value="ECO:0007669"/>
    <property type="project" value="InterPro"/>
</dbReference>
<name>A0A430A5B5_9ENTE</name>
<feature type="domain" description="HTH rpiR-type" evidence="4">
    <location>
        <begin position="3"/>
        <end position="79"/>
    </location>
</feature>
<proteinExistence type="predicted"/>
<dbReference type="RefSeq" id="WP_126832433.1">
    <property type="nucleotide sequence ID" value="NZ_CBCRYB010000005.1"/>
</dbReference>
<dbReference type="InterPro" id="IPR000281">
    <property type="entry name" value="HTH_RpiR"/>
</dbReference>
<dbReference type="PROSITE" id="PS51464">
    <property type="entry name" value="SIS"/>
    <property type="match status" value="1"/>
</dbReference>
<keyword evidence="3" id="KW-0804">Transcription</keyword>
<keyword evidence="7" id="KW-1185">Reference proteome</keyword>
<evidence type="ECO:0000256" key="3">
    <source>
        <dbReference type="ARBA" id="ARBA00023163"/>
    </source>
</evidence>
<dbReference type="GO" id="GO:1901135">
    <property type="term" value="P:carbohydrate derivative metabolic process"/>
    <property type="evidence" value="ECO:0007669"/>
    <property type="project" value="InterPro"/>
</dbReference>
<keyword evidence="1" id="KW-0805">Transcription regulation</keyword>
<accession>A0A430A5B5</accession>
<reference evidence="6 7" key="1">
    <citation type="submission" date="2017-05" db="EMBL/GenBank/DDBJ databases">
        <title>Vagococcus spp. assemblies.</title>
        <authorList>
            <person name="Gulvik C.A."/>
        </authorList>
    </citation>
    <scope>NUCLEOTIDE SEQUENCE [LARGE SCALE GENOMIC DNA]</scope>
    <source>
        <strain evidence="6 7">CCUG 41755</strain>
    </source>
</reference>
<evidence type="ECO:0000256" key="2">
    <source>
        <dbReference type="ARBA" id="ARBA00023125"/>
    </source>
</evidence>
<protein>
    <submittedName>
        <fullName evidence="6">RpiR family transcriptional regulator</fullName>
    </submittedName>
</protein>
<dbReference type="Gene3D" id="3.40.50.10490">
    <property type="entry name" value="Glucose-6-phosphate isomerase like protein, domain 1"/>
    <property type="match status" value="1"/>
</dbReference>
<dbReference type="InterPro" id="IPR046348">
    <property type="entry name" value="SIS_dom_sf"/>
</dbReference>
<dbReference type="CDD" id="cd05013">
    <property type="entry name" value="SIS_RpiR"/>
    <property type="match status" value="1"/>
</dbReference>
<dbReference type="GO" id="GO:0003700">
    <property type="term" value="F:DNA-binding transcription factor activity"/>
    <property type="evidence" value="ECO:0007669"/>
    <property type="project" value="InterPro"/>
</dbReference>
<dbReference type="OrthoDB" id="370421at2"/>
<organism evidence="6 7">
    <name type="scientific">Vagococcus fessus</name>
    <dbReference type="NCBI Taxonomy" id="120370"/>
    <lineage>
        <taxon>Bacteria</taxon>
        <taxon>Bacillati</taxon>
        <taxon>Bacillota</taxon>
        <taxon>Bacilli</taxon>
        <taxon>Lactobacillales</taxon>
        <taxon>Enterococcaceae</taxon>
        <taxon>Vagococcus</taxon>
    </lineage>
</organism>
<evidence type="ECO:0000256" key="1">
    <source>
        <dbReference type="ARBA" id="ARBA00023015"/>
    </source>
</evidence>
<comment type="caution">
    <text evidence="6">The sequence shown here is derived from an EMBL/GenBank/DDBJ whole genome shotgun (WGS) entry which is preliminary data.</text>
</comment>
<dbReference type="PANTHER" id="PTHR30514">
    <property type="entry name" value="GLUCOKINASE"/>
    <property type="match status" value="1"/>
</dbReference>
<dbReference type="Pfam" id="PF01380">
    <property type="entry name" value="SIS"/>
    <property type="match status" value="1"/>
</dbReference>
<dbReference type="InterPro" id="IPR047640">
    <property type="entry name" value="RpiR-like"/>
</dbReference>
<gene>
    <name evidence="6" type="ORF">CBF31_09520</name>
</gene>
<dbReference type="Gene3D" id="1.10.10.10">
    <property type="entry name" value="Winged helix-like DNA-binding domain superfamily/Winged helix DNA-binding domain"/>
    <property type="match status" value="1"/>
</dbReference>
<dbReference type="EMBL" id="NGJY01000004">
    <property type="protein sequence ID" value="RSU01992.1"/>
    <property type="molecule type" value="Genomic_DNA"/>
</dbReference>
<evidence type="ECO:0000313" key="6">
    <source>
        <dbReference type="EMBL" id="RSU01992.1"/>
    </source>
</evidence>
<dbReference type="Proteomes" id="UP000287101">
    <property type="component" value="Unassembled WGS sequence"/>
</dbReference>
<dbReference type="InterPro" id="IPR036388">
    <property type="entry name" value="WH-like_DNA-bd_sf"/>
</dbReference>
<evidence type="ECO:0000313" key="7">
    <source>
        <dbReference type="Proteomes" id="UP000287101"/>
    </source>
</evidence>
<sequence length="285" mass="31511">MGLNILGRIESVLEDLPKSEKKIGLFVKSNPQQVIGMTASELAKMSGSSPATVIRFCKSIDVSSYTEMKVHLSSEITSPRMIGYSDITENESIEEIKQKLLGNAYQSMIDTVEQLNHQKVEEAVETLSEAPVIYLYGVGASQLVVANILQKWSRIGKVVIFHDDFHTLLPSILTAPKGSVLWVVSNSGETVEVLNMVKVAKDNNLKTIGLTQFGTNSLTECVDIPVQTVKVKEAVIRSAATSSLHAQFMIVDIIFFAYASRRLEENSDYIKKSRDIINKISKKSK</sequence>
<dbReference type="SUPFAM" id="SSF53697">
    <property type="entry name" value="SIS domain"/>
    <property type="match status" value="1"/>
</dbReference>
<feature type="domain" description="SIS" evidence="5">
    <location>
        <begin position="123"/>
        <end position="264"/>
    </location>
</feature>